<protein>
    <submittedName>
        <fullName evidence="1">Uncharacterized protein</fullName>
    </submittedName>
</protein>
<accession>A0A0F9TDX9</accession>
<sequence>MKDPKRIDEMLKLISEIWHKHPDMRLLQLLLNVCLSDTDFYYTGDSSLEQWLHDHYDNI</sequence>
<reference evidence="1" key="1">
    <citation type="journal article" date="2015" name="Nature">
        <title>Complex archaea that bridge the gap between prokaryotes and eukaryotes.</title>
        <authorList>
            <person name="Spang A."/>
            <person name="Saw J.H."/>
            <person name="Jorgensen S.L."/>
            <person name="Zaremba-Niedzwiedzka K."/>
            <person name="Martijn J."/>
            <person name="Lind A.E."/>
            <person name="van Eijk R."/>
            <person name="Schleper C."/>
            <person name="Guy L."/>
            <person name="Ettema T.J."/>
        </authorList>
    </citation>
    <scope>NUCLEOTIDE SEQUENCE</scope>
</reference>
<gene>
    <name evidence="1" type="ORF">LCGC14_0404310</name>
</gene>
<name>A0A0F9TDX9_9ZZZZ</name>
<dbReference type="Gene3D" id="1.10.1580.20">
    <property type="entry name" value="Protein of unknown function DUF1040"/>
    <property type="match status" value="1"/>
</dbReference>
<evidence type="ECO:0000313" key="1">
    <source>
        <dbReference type="EMBL" id="KKN73122.1"/>
    </source>
</evidence>
<proteinExistence type="predicted"/>
<dbReference type="AlphaFoldDB" id="A0A0F9TDX9"/>
<comment type="caution">
    <text evidence="1">The sequence shown here is derived from an EMBL/GenBank/DDBJ whole genome shotgun (WGS) entry which is preliminary data.</text>
</comment>
<dbReference type="EMBL" id="LAZR01000350">
    <property type="protein sequence ID" value="KKN73122.1"/>
    <property type="molecule type" value="Genomic_DNA"/>
</dbReference>
<dbReference type="InterPro" id="IPR038134">
    <property type="entry name" value="YihD_sf"/>
</dbReference>
<organism evidence="1">
    <name type="scientific">marine sediment metagenome</name>
    <dbReference type="NCBI Taxonomy" id="412755"/>
    <lineage>
        <taxon>unclassified sequences</taxon>
        <taxon>metagenomes</taxon>
        <taxon>ecological metagenomes</taxon>
    </lineage>
</organism>